<dbReference type="Pfam" id="PF00083">
    <property type="entry name" value="Sugar_tr"/>
    <property type="match status" value="1"/>
</dbReference>
<protein>
    <recommendedName>
        <fullName evidence="8">Major facilitator superfamily (MFS) profile domain-containing protein</fullName>
    </recommendedName>
</protein>
<dbReference type="InterPro" id="IPR045262">
    <property type="entry name" value="STP/PLT_plant"/>
</dbReference>
<keyword evidence="10" id="KW-1185">Reference proteome</keyword>
<dbReference type="PROSITE" id="PS51257">
    <property type="entry name" value="PROKAR_LIPOPROTEIN"/>
    <property type="match status" value="1"/>
</dbReference>
<evidence type="ECO:0000256" key="7">
    <source>
        <dbReference type="SAM" id="Phobius"/>
    </source>
</evidence>
<dbReference type="AlphaFoldDB" id="A0AAV5CX20"/>
<feature type="transmembrane region" description="Helical" evidence="7">
    <location>
        <begin position="200"/>
        <end position="220"/>
    </location>
</feature>
<feature type="transmembrane region" description="Helical" evidence="7">
    <location>
        <begin position="159"/>
        <end position="179"/>
    </location>
</feature>
<dbReference type="Gene3D" id="1.20.1250.20">
    <property type="entry name" value="MFS general substrate transporter like domains"/>
    <property type="match status" value="1"/>
</dbReference>
<evidence type="ECO:0000259" key="8">
    <source>
        <dbReference type="PROSITE" id="PS50850"/>
    </source>
</evidence>
<evidence type="ECO:0000256" key="6">
    <source>
        <dbReference type="ARBA" id="ARBA00023136"/>
    </source>
</evidence>
<feature type="transmembrane region" description="Helical" evidence="7">
    <location>
        <begin position="99"/>
        <end position="116"/>
    </location>
</feature>
<dbReference type="Proteomes" id="UP001054889">
    <property type="component" value="Unassembled WGS sequence"/>
</dbReference>
<comment type="subcellular location">
    <subcellularLocation>
        <location evidence="1">Membrane</location>
        <topology evidence="1">Multi-pass membrane protein</topology>
    </subcellularLocation>
</comment>
<evidence type="ECO:0000256" key="3">
    <source>
        <dbReference type="ARBA" id="ARBA00022448"/>
    </source>
</evidence>
<feature type="transmembrane region" description="Helical" evidence="7">
    <location>
        <begin position="226"/>
        <end position="243"/>
    </location>
</feature>
<keyword evidence="6 7" id="KW-0472">Membrane</keyword>
<dbReference type="PANTHER" id="PTHR23500:SF537">
    <property type="entry name" value="MAJOR FACILITATOR SUPERFAMILY (MFS) PROFILE DOMAIN-CONTAINING PROTEIN"/>
    <property type="match status" value="1"/>
</dbReference>
<dbReference type="GO" id="GO:0016020">
    <property type="term" value="C:membrane"/>
    <property type="evidence" value="ECO:0007669"/>
    <property type="project" value="UniProtKB-SubCell"/>
</dbReference>
<proteinExistence type="inferred from homology"/>
<evidence type="ECO:0000256" key="4">
    <source>
        <dbReference type="ARBA" id="ARBA00022692"/>
    </source>
</evidence>
<evidence type="ECO:0000256" key="2">
    <source>
        <dbReference type="ARBA" id="ARBA00010992"/>
    </source>
</evidence>
<dbReference type="PROSITE" id="PS50850">
    <property type="entry name" value="MFS"/>
    <property type="match status" value="1"/>
</dbReference>
<evidence type="ECO:0000256" key="5">
    <source>
        <dbReference type="ARBA" id="ARBA00022989"/>
    </source>
</evidence>
<sequence>MAEDGRDYGGGLTFSVVVTCLIAASCGLIYDYDNGVSGTPNEEGAFRRLFSKQYRHYLVVGVAIPVFFEFTGMIVIAVFSPVLFRTVGFSSQKAILDSVINSLTNLVATILSSFVMDRTGRRFLFIVGGLGMMLYKVTIAWIMAVHLGAHEGVTMPRNYATGVFVLICLCTFSFGMSWAPLRLVVSSEIYPVEVRSAGQAMSISIAFGLSFAELQLFITLLCAMKYVVFLAMTIYIVLFLSEMKGVLLETMRSVWAQHWYWRSFIMDFKQEFQVNHL</sequence>
<keyword evidence="4 7" id="KW-0812">Transmembrane</keyword>
<feature type="transmembrane region" description="Helical" evidence="7">
    <location>
        <begin position="12"/>
        <end position="30"/>
    </location>
</feature>
<keyword evidence="3" id="KW-0813">Transport</keyword>
<evidence type="ECO:0000256" key="1">
    <source>
        <dbReference type="ARBA" id="ARBA00004141"/>
    </source>
</evidence>
<organism evidence="9 10">
    <name type="scientific">Eleusine coracana subsp. coracana</name>
    <dbReference type="NCBI Taxonomy" id="191504"/>
    <lineage>
        <taxon>Eukaryota</taxon>
        <taxon>Viridiplantae</taxon>
        <taxon>Streptophyta</taxon>
        <taxon>Embryophyta</taxon>
        <taxon>Tracheophyta</taxon>
        <taxon>Spermatophyta</taxon>
        <taxon>Magnoliopsida</taxon>
        <taxon>Liliopsida</taxon>
        <taxon>Poales</taxon>
        <taxon>Poaceae</taxon>
        <taxon>PACMAD clade</taxon>
        <taxon>Chloridoideae</taxon>
        <taxon>Cynodonteae</taxon>
        <taxon>Eleusininae</taxon>
        <taxon>Eleusine</taxon>
    </lineage>
</organism>
<dbReference type="InterPro" id="IPR036259">
    <property type="entry name" value="MFS_trans_sf"/>
</dbReference>
<comment type="similarity">
    <text evidence="2">Belongs to the major facilitator superfamily. Sugar transporter (TC 2.A.1.1) family.</text>
</comment>
<dbReference type="InterPro" id="IPR005828">
    <property type="entry name" value="MFS_sugar_transport-like"/>
</dbReference>
<feature type="transmembrane region" description="Helical" evidence="7">
    <location>
        <begin position="123"/>
        <end position="147"/>
    </location>
</feature>
<dbReference type="InterPro" id="IPR020846">
    <property type="entry name" value="MFS_dom"/>
</dbReference>
<dbReference type="SUPFAM" id="SSF103473">
    <property type="entry name" value="MFS general substrate transporter"/>
    <property type="match status" value="1"/>
</dbReference>
<feature type="transmembrane region" description="Helical" evidence="7">
    <location>
        <begin position="57"/>
        <end position="79"/>
    </location>
</feature>
<comment type="caution">
    <text evidence="9">The sequence shown here is derived from an EMBL/GenBank/DDBJ whole genome shotgun (WGS) entry which is preliminary data.</text>
</comment>
<dbReference type="PANTHER" id="PTHR23500">
    <property type="entry name" value="SOLUTE CARRIER FAMILY 2, FACILITATED GLUCOSE TRANSPORTER"/>
    <property type="match status" value="1"/>
</dbReference>
<accession>A0AAV5CX20</accession>
<name>A0AAV5CX20_ELECO</name>
<dbReference type="EMBL" id="BQKI01000009">
    <property type="protein sequence ID" value="GJN02741.1"/>
    <property type="molecule type" value="Genomic_DNA"/>
</dbReference>
<evidence type="ECO:0000313" key="9">
    <source>
        <dbReference type="EMBL" id="GJN02741.1"/>
    </source>
</evidence>
<dbReference type="GO" id="GO:0015144">
    <property type="term" value="F:carbohydrate transmembrane transporter activity"/>
    <property type="evidence" value="ECO:0007669"/>
    <property type="project" value="InterPro"/>
</dbReference>
<reference evidence="9" key="2">
    <citation type="submission" date="2021-12" db="EMBL/GenBank/DDBJ databases">
        <title>Resequencing data analysis of finger millet.</title>
        <authorList>
            <person name="Hatakeyama M."/>
            <person name="Aluri S."/>
            <person name="Balachadran M.T."/>
            <person name="Sivarajan S.R."/>
            <person name="Poveda L."/>
            <person name="Shimizu-Inatsugi R."/>
            <person name="Schlapbach R."/>
            <person name="Sreeman S.M."/>
            <person name="Shimizu K.K."/>
        </authorList>
    </citation>
    <scope>NUCLEOTIDE SEQUENCE</scope>
</reference>
<evidence type="ECO:0000313" key="10">
    <source>
        <dbReference type="Proteomes" id="UP001054889"/>
    </source>
</evidence>
<keyword evidence="5 7" id="KW-1133">Transmembrane helix</keyword>
<feature type="domain" description="Major facilitator superfamily (MFS) profile" evidence="8">
    <location>
        <begin position="1"/>
        <end position="251"/>
    </location>
</feature>
<gene>
    <name evidence="9" type="primary">ga20122</name>
    <name evidence="9" type="ORF">PR202_ga20122</name>
</gene>
<reference evidence="9" key="1">
    <citation type="journal article" date="2018" name="DNA Res.">
        <title>Multiple hybrid de novo genome assembly of finger millet, an orphan allotetraploid crop.</title>
        <authorList>
            <person name="Hatakeyama M."/>
            <person name="Aluri S."/>
            <person name="Balachadran M.T."/>
            <person name="Sivarajan S.R."/>
            <person name="Patrignani A."/>
            <person name="Gruter S."/>
            <person name="Poveda L."/>
            <person name="Shimizu-Inatsugi R."/>
            <person name="Baeten J."/>
            <person name="Francoijs K.J."/>
            <person name="Nataraja K.N."/>
            <person name="Reddy Y.A.N."/>
            <person name="Phadnis S."/>
            <person name="Ravikumar R.L."/>
            <person name="Schlapbach R."/>
            <person name="Sreeman S.M."/>
            <person name="Shimizu K.K."/>
        </authorList>
    </citation>
    <scope>NUCLEOTIDE SEQUENCE</scope>
</reference>